<dbReference type="InterPro" id="IPR032349">
    <property type="entry name" value="DUF4865"/>
</dbReference>
<dbReference type="AlphaFoldDB" id="A0A1E5KYN2"/>
<sequence length="170" mass="19941">MNSMQYKITLPNDYDMTVIRERVRKNGAKTDGFEGLLFKAYLIIDSADKKQYAPLYIWKDSVGMNKFIFEGYYDNILKSFGWQKINIGVPLDVHMSTQFSEAKYVFETVNSIEEATNISYPTFLTEEKDCVGKVLVYNPDKWNYTAFYFYKEVPTGKNTRFVYEILHLSM</sequence>
<keyword evidence="2" id="KW-1185">Reference proteome</keyword>
<dbReference type="RefSeq" id="WP_069697945.1">
    <property type="nucleotide sequence ID" value="NZ_JAGGMA010000002.1"/>
</dbReference>
<evidence type="ECO:0000313" key="1">
    <source>
        <dbReference type="EMBL" id="OEH82990.1"/>
    </source>
</evidence>
<gene>
    <name evidence="1" type="ORF">BCR26_01580</name>
</gene>
<protein>
    <submittedName>
        <fullName evidence="1">DUF4865 domain-containing protein</fullName>
    </submittedName>
</protein>
<dbReference type="Proteomes" id="UP000095256">
    <property type="component" value="Unassembled WGS sequence"/>
</dbReference>
<dbReference type="EMBL" id="MIEK01000012">
    <property type="protein sequence ID" value="OEH82990.1"/>
    <property type="molecule type" value="Genomic_DNA"/>
</dbReference>
<dbReference type="Pfam" id="PF16157">
    <property type="entry name" value="DUF4865"/>
    <property type="match status" value="1"/>
</dbReference>
<dbReference type="STRING" id="762845.BCR26_01580"/>
<evidence type="ECO:0000313" key="2">
    <source>
        <dbReference type="Proteomes" id="UP000095256"/>
    </source>
</evidence>
<dbReference type="OrthoDB" id="2065010at2"/>
<name>A0A1E5KYN2_9ENTE</name>
<accession>A0A1E5KYN2</accession>
<reference evidence="1 2" key="1">
    <citation type="submission" date="2016-09" db="EMBL/GenBank/DDBJ databases">
        <authorList>
            <person name="Capua I."/>
            <person name="De Benedictis P."/>
            <person name="Joannis T."/>
            <person name="Lombin L.H."/>
            <person name="Cattoli G."/>
        </authorList>
    </citation>
    <scope>NUCLEOTIDE SEQUENCE [LARGE SCALE GENOMIC DNA]</scope>
    <source>
        <strain evidence="1 2">LMG 25899</strain>
    </source>
</reference>
<organism evidence="1 2">
    <name type="scientific">Enterococcus rivorum</name>
    <dbReference type="NCBI Taxonomy" id="762845"/>
    <lineage>
        <taxon>Bacteria</taxon>
        <taxon>Bacillati</taxon>
        <taxon>Bacillota</taxon>
        <taxon>Bacilli</taxon>
        <taxon>Lactobacillales</taxon>
        <taxon>Enterococcaceae</taxon>
        <taxon>Enterococcus</taxon>
    </lineage>
</organism>
<comment type="caution">
    <text evidence="1">The sequence shown here is derived from an EMBL/GenBank/DDBJ whole genome shotgun (WGS) entry which is preliminary data.</text>
</comment>
<proteinExistence type="predicted"/>